<proteinExistence type="predicted"/>
<dbReference type="OrthoDB" id="327472at2157"/>
<dbReference type="EMBL" id="AOLR01000039">
    <property type="protein sequence ID" value="EMA09921.1"/>
    <property type="molecule type" value="Genomic_DNA"/>
</dbReference>
<keyword evidence="4" id="KW-1185">Reference proteome</keyword>
<sequence length="146" mass="15699">MNHQRLILSLFVLAAVITGTAGYSSIQAQRSVDVTVANNEDAYLAVETHNPEIPNGTDASALTITNRFDREIDLSVQEVTTTGSISYDSLSDSDELGTGDSTNVDVTCDGTQDGRISTVLFAEGDNREISVRTMQEVYIECTAQSS</sequence>
<keyword evidence="3" id="KW-0614">Plasmid</keyword>
<geneLocation type="plasmid" evidence="3 5">
    <name>pHsi55</name>
</geneLocation>
<feature type="region of interest" description="Disordered" evidence="1">
    <location>
        <begin position="86"/>
        <end position="106"/>
    </location>
</feature>
<evidence type="ECO:0000313" key="2">
    <source>
        <dbReference type="EMBL" id="EMA09921.1"/>
    </source>
</evidence>
<evidence type="ECO:0008006" key="6">
    <source>
        <dbReference type="Google" id="ProtNLM"/>
    </source>
</evidence>
<evidence type="ECO:0000313" key="3">
    <source>
        <dbReference type="EMBL" id="QUJ74709.1"/>
    </source>
</evidence>
<dbReference type="RefSeq" id="WP_004966261.1">
    <property type="nucleotide sequence ID" value="NZ_AOLR01000039.1"/>
</dbReference>
<protein>
    <recommendedName>
        <fullName evidence="6">DUF1102 domain-containing protein</fullName>
    </recommendedName>
</protein>
<evidence type="ECO:0000313" key="4">
    <source>
        <dbReference type="Proteomes" id="UP000011659"/>
    </source>
</evidence>
<dbReference type="EMBL" id="CP073370">
    <property type="protein sequence ID" value="QUJ74709.1"/>
    <property type="molecule type" value="Genomic_DNA"/>
</dbReference>
<evidence type="ECO:0000256" key="1">
    <source>
        <dbReference type="SAM" id="MobiDB-lite"/>
    </source>
</evidence>
<accession>M0JLN1</accession>
<name>M0JLN1_9EURY</name>
<dbReference type="AlphaFoldDB" id="M0JLN1"/>
<gene>
    <name evidence="2" type="ORF">C436_18641</name>
    <name evidence="3" type="ORF">KDQ40_21115</name>
</gene>
<dbReference type="GeneID" id="64825513"/>
<reference evidence="3" key="2">
    <citation type="submission" date="2021-04" db="EMBL/GenBank/DDBJ databases">
        <title>Complete Genome sequence and Methylome Analysis of the Haloarchaeon Haloarcula sinaiiensis.</title>
        <authorList>
            <person name="Fomenkov A."/>
            <person name="DasSarma P."/>
            <person name="DasSarma S."/>
            <person name="Roberts R.J."/>
        </authorList>
    </citation>
    <scope>NUCLEOTIDE SEQUENCE</scope>
    <source>
        <strain evidence="3">ATCC 33800</strain>
        <plasmid evidence="3">pHsi55</plasmid>
    </source>
</reference>
<dbReference type="Proteomes" id="UP000682967">
    <property type="component" value="Plasmid pHsi55"/>
</dbReference>
<organism evidence="2 4">
    <name type="scientific">Haloarcula marismortui ATCC 33800</name>
    <dbReference type="NCBI Taxonomy" id="662476"/>
    <lineage>
        <taxon>Archaea</taxon>
        <taxon>Methanobacteriati</taxon>
        <taxon>Methanobacteriota</taxon>
        <taxon>Stenosarchaea group</taxon>
        <taxon>Halobacteria</taxon>
        <taxon>Halobacteriales</taxon>
        <taxon>Haloarculaceae</taxon>
        <taxon>Haloarcula</taxon>
    </lineage>
</organism>
<dbReference type="Proteomes" id="UP000011659">
    <property type="component" value="Unassembled WGS sequence"/>
</dbReference>
<evidence type="ECO:0000313" key="5">
    <source>
        <dbReference type="Proteomes" id="UP000682967"/>
    </source>
</evidence>
<dbReference type="KEGG" id="hsin:KDQ40_21115"/>
<reference evidence="2 4" key="1">
    <citation type="journal article" date="2014" name="PLoS Genet.">
        <title>Phylogenetically driven sequencing of extremely halophilic archaea reveals strategies for static and dynamic osmo-response.</title>
        <authorList>
            <person name="Becker E.A."/>
            <person name="Seitzer P.M."/>
            <person name="Tritt A."/>
            <person name="Larsen D."/>
            <person name="Krusor M."/>
            <person name="Yao A.I."/>
            <person name="Wu D."/>
            <person name="Madern D."/>
            <person name="Eisen J.A."/>
            <person name="Darling A.E."/>
            <person name="Facciotti M.T."/>
        </authorList>
    </citation>
    <scope>NUCLEOTIDE SEQUENCE [LARGE SCALE GENOMIC DNA]</scope>
    <source>
        <strain evidence="2 4">ATCC 33800</strain>
    </source>
</reference>